<feature type="transmembrane region" description="Helical" evidence="1">
    <location>
        <begin position="79"/>
        <end position="94"/>
    </location>
</feature>
<comment type="caution">
    <text evidence="3">The sequence shown here is derived from an EMBL/GenBank/DDBJ whole genome shotgun (WGS) entry which is preliminary data.</text>
</comment>
<keyword evidence="4" id="KW-1185">Reference proteome</keyword>
<evidence type="ECO:0000313" key="4">
    <source>
        <dbReference type="Proteomes" id="UP000340077"/>
    </source>
</evidence>
<evidence type="ECO:0000256" key="1">
    <source>
        <dbReference type="SAM" id="Phobius"/>
    </source>
</evidence>
<keyword evidence="1" id="KW-0812">Transmembrane</keyword>
<dbReference type="EMBL" id="BGZH01000001">
    <property type="protein sequence ID" value="GBO82694.1"/>
    <property type="molecule type" value="Genomic_DNA"/>
</dbReference>
<keyword evidence="3" id="KW-0808">Transferase</keyword>
<dbReference type="Gene3D" id="3.10.620.30">
    <property type="match status" value="1"/>
</dbReference>
<proteinExistence type="predicted"/>
<keyword evidence="1" id="KW-0472">Membrane</keyword>
<sequence>MGFGGAGLSFLDRLRGKESDDTSGNYLPARALLWLIAGFGLLLLPQWDRLPLWLIAACAVLAAWRWLAQYGRVRLPGRLLRTGIMLVLIGVYVATVQGRFTVDTAASFFVLAVGLKWLETRSVRDFYVLFFILTYLASVNFLFHQEILWALVNFTGIALLLVGLQVLNAPELPNGMTSGWRRLGGMFLKTLPIVILLFVFFPRMSPLWSVPLVSGEARTGISDTMRPGDISNLAQSSERAFRVTFGGEMPAYRDRYWRGLILDYLDGETWRQGQREGFGPLGRVAVDGGIGDLEPNQYDVLLEPTDQRWAFALENSRAVSDNVFEGMADLFRFRRPADSPVRYRLALEEEGSSPEQQSPAQLRQYLQLPAEGNPRARELAGELRRTMGDEQVVRTLLQRFREQEYFYTLRPPAMPDDGIDSLLFDEKRGFCAHYAGATTFVLRAAGIPSRVVVGYQGGESGAGGDYLIVRQYDAHAWVEAYIDGRGWVRVDPTAAIAPDRIESGLRDAVAEEGSFLEDSWASPQRYADVALVQWASLQLDRINYQWQRWVVGYQGQTQMDFMSRLPGGFGMRELGYMTAGIVGAGLLIAGLISALQMRRGERRDAFRRVVDTWHRLCASAGVPVRHGETPSVLASRLAKAEPAAADSARLFARMVNSHYYGAGKDENGGEQVKRMRRLLATMKRQLRKRQLRRSRTRTGKSSD</sequence>
<organism evidence="3 4">
    <name type="scientific">Marinobacter salsuginis</name>
    <dbReference type="NCBI Taxonomy" id="418719"/>
    <lineage>
        <taxon>Bacteria</taxon>
        <taxon>Pseudomonadati</taxon>
        <taxon>Pseudomonadota</taxon>
        <taxon>Gammaproteobacteria</taxon>
        <taxon>Pseudomonadales</taxon>
        <taxon>Marinobacteraceae</taxon>
        <taxon>Marinobacter</taxon>
    </lineage>
</organism>
<name>A0A5M3PII6_9GAMM</name>
<feature type="transmembrane region" description="Helical" evidence="1">
    <location>
        <begin position="179"/>
        <end position="201"/>
    </location>
</feature>
<dbReference type="InterPro" id="IPR052901">
    <property type="entry name" value="Bact_TGase-like"/>
</dbReference>
<dbReference type="InterPro" id="IPR025403">
    <property type="entry name" value="TgpA-like_C"/>
</dbReference>
<protein>
    <submittedName>
        <fullName evidence="3">Protein-glutamine gamma-glutamyltransferase</fullName>
    </submittedName>
</protein>
<feature type="transmembrane region" description="Helical" evidence="1">
    <location>
        <begin position="50"/>
        <end position="67"/>
    </location>
</feature>
<feature type="domain" description="Transglutaminase-like" evidence="2">
    <location>
        <begin position="423"/>
        <end position="494"/>
    </location>
</feature>
<feature type="transmembrane region" description="Helical" evidence="1">
    <location>
        <begin position="125"/>
        <end position="143"/>
    </location>
</feature>
<dbReference type="Pfam" id="PF11992">
    <property type="entry name" value="TgpA_N"/>
    <property type="match status" value="1"/>
</dbReference>
<evidence type="ECO:0000259" key="2">
    <source>
        <dbReference type="SMART" id="SM00460"/>
    </source>
</evidence>
<evidence type="ECO:0000313" key="3">
    <source>
        <dbReference type="EMBL" id="GBO82694.1"/>
    </source>
</evidence>
<dbReference type="GO" id="GO:0016740">
    <property type="term" value="F:transferase activity"/>
    <property type="evidence" value="ECO:0007669"/>
    <property type="project" value="UniProtKB-KW"/>
</dbReference>
<reference evidence="3 4" key="1">
    <citation type="journal article" date="2019" name="J. Gen. Appl. Microbiol.">
        <title>Aerobic degradation of cis-dichloroethene by the marine bacterium Marinobacter salsuginis strain 5N-3.</title>
        <authorList>
            <person name="Inoue Y."/>
            <person name="Fukunaga Y."/>
            <person name="Katsumata H."/>
            <person name="Ohji S."/>
            <person name="Hosoyama A."/>
            <person name="Mori K."/>
            <person name="Ando K."/>
        </authorList>
    </citation>
    <scope>NUCLEOTIDE SEQUENCE [LARGE SCALE GENOMIC DNA]</scope>
    <source>
        <strain evidence="3 4">5N-3</strain>
    </source>
</reference>
<dbReference type="SMART" id="SM00460">
    <property type="entry name" value="TGc"/>
    <property type="match status" value="1"/>
</dbReference>
<feature type="transmembrane region" description="Helical" evidence="1">
    <location>
        <begin position="27"/>
        <end position="44"/>
    </location>
</feature>
<dbReference type="Proteomes" id="UP000340077">
    <property type="component" value="Unassembled WGS sequence"/>
</dbReference>
<gene>
    <name evidence="3" type="primary">tgpA</name>
    <name evidence="3" type="ORF">MS5N3_01450</name>
</gene>
<dbReference type="Pfam" id="PF13559">
    <property type="entry name" value="DUF4129"/>
    <property type="match status" value="1"/>
</dbReference>
<feature type="transmembrane region" description="Helical" evidence="1">
    <location>
        <begin position="149"/>
        <end position="167"/>
    </location>
</feature>
<dbReference type="InterPro" id="IPR002931">
    <property type="entry name" value="Transglutaminase-like"/>
</dbReference>
<dbReference type="AlphaFoldDB" id="A0A5M3PII6"/>
<feature type="transmembrane region" description="Helical" evidence="1">
    <location>
        <begin position="574"/>
        <end position="595"/>
    </location>
</feature>
<dbReference type="InterPro" id="IPR038765">
    <property type="entry name" value="Papain-like_cys_pep_sf"/>
</dbReference>
<accession>A0A5M3PII6</accession>
<dbReference type="InterPro" id="IPR021878">
    <property type="entry name" value="TgpA_N"/>
</dbReference>
<dbReference type="SUPFAM" id="SSF54001">
    <property type="entry name" value="Cysteine proteinases"/>
    <property type="match status" value="1"/>
</dbReference>
<dbReference type="Pfam" id="PF01841">
    <property type="entry name" value="Transglut_core"/>
    <property type="match status" value="1"/>
</dbReference>
<keyword evidence="1" id="KW-1133">Transmembrane helix</keyword>
<dbReference type="PANTHER" id="PTHR42736:SF1">
    <property type="entry name" value="PROTEIN-GLUTAMINE GAMMA-GLUTAMYLTRANSFERASE"/>
    <property type="match status" value="1"/>
</dbReference>
<dbReference type="PANTHER" id="PTHR42736">
    <property type="entry name" value="PROTEIN-GLUTAMINE GAMMA-GLUTAMYLTRANSFERASE"/>
    <property type="match status" value="1"/>
</dbReference>